<evidence type="ECO:0000313" key="1">
    <source>
        <dbReference type="EMBL" id="NGZ90752.1"/>
    </source>
</evidence>
<keyword evidence="2" id="KW-1185">Reference proteome</keyword>
<protein>
    <submittedName>
        <fullName evidence="1">Uncharacterized protein</fullName>
    </submittedName>
</protein>
<reference evidence="1" key="1">
    <citation type="submission" date="2020-03" db="EMBL/GenBank/DDBJ databases">
        <title>Psychroflexus Maritimus sp. nov., isolate from marine sediment.</title>
        <authorList>
            <person name="Zhong Y.-L."/>
        </authorList>
    </citation>
    <scope>NUCLEOTIDE SEQUENCE</scope>
    <source>
        <strain evidence="1">C1</strain>
    </source>
</reference>
<sequence>PFIEDSIIDDAEGFSFTYFETETDAQNNENPIEDPENYTNIETPTQTLFVLATNEETGCQNIQSFDIEILEIPQINEPELFSECDFSEEQLGFTEFDLTSKIDEITG</sequence>
<dbReference type="RefSeq" id="WP_166400986.1">
    <property type="nucleotide sequence ID" value="NZ_JAANAS010000102.1"/>
</dbReference>
<evidence type="ECO:0000313" key="2">
    <source>
        <dbReference type="Proteomes" id="UP000643701"/>
    </source>
</evidence>
<organism evidence="1 2">
    <name type="scientific">Psychroflexus maritimus</name>
    <dbReference type="NCBI Taxonomy" id="2714865"/>
    <lineage>
        <taxon>Bacteria</taxon>
        <taxon>Pseudomonadati</taxon>
        <taxon>Bacteroidota</taxon>
        <taxon>Flavobacteriia</taxon>
        <taxon>Flavobacteriales</taxon>
        <taxon>Flavobacteriaceae</taxon>
        <taxon>Psychroflexus</taxon>
    </lineage>
</organism>
<dbReference type="EMBL" id="JAANAS010000102">
    <property type="protein sequence ID" value="NGZ90752.1"/>
    <property type="molecule type" value="Genomic_DNA"/>
</dbReference>
<feature type="non-terminal residue" evidence="1">
    <location>
        <position position="107"/>
    </location>
</feature>
<proteinExistence type="predicted"/>
<dbReference type="Proteomes" id="UP000643701">
    <property type="component" value="Unassembled WGS sequence"/>
</dbReference>
<dbReference type="AlphaFoldDB" id="A0A967AED6"/>
<gene>
    <name evidence="1" type="ORF">G7034_10880</name>
</gene>
<accession>A0A967AED6</accession>
<comment type="caution">
    <text evidence="1">The sequence shown here is derived from an EMBL/GenBank/DDBJ whole genome shotgun (WGS) entry which is preliminary data.</text>
</comment>
<name>A0A967AED6_9FLAO</name>
<feature type="non-terminal residue" evidence="1">
    <location>
        <position position="1"/>
    </location>
</feature>